<dbReference type="EMBL" id="BPLR01009791">
    <property type="protein sequence ID" value="GIY34641.1"/>
    <property type="molecule type" value="Genomic_DNA"/>
</dbReference>
<accession>A0AAV4SN20</accession>
<keyword evidence="3" id="KW-1185">Reference proteome</keyword>
<dbReference type="Proteomes" id="UP001054945">
    <property type="component" value="Unassembled WGS sequence"/>
</dbReference>
<protein>
    <submittedName>
        <fullName evidence="2">Uncharacterized protein</fullName>
    </submittedName>
</protein>
<evidence type="ECO:0000313" key="3">
    <source>
        <dbReference type="Proteomes" id="UP001054945"/>
    </source>
</evidence>
<name>A0AAV4SN20_CAEEX</name>
<keyword evidence="1" id="KW-1133">Transmembrane helix</keyword>
<reference evidence="2 3" key="1">
    <citation type="submission" date="2021-06" db="EMBL/GenBank/DDBJ databases">
        <title>Caerostris extrusa draft genome.</title>
        <authorList>
            <person name="Kono N."/>
            <person name="Arakawa K."/>
        </authorList>
    </citation>
    <scope>NUCLEOTIDE SEQUENCE [LARGE SCALE GENOMIC DNA]</scope>
</reference>
<keyword evidence="1" id="KW-0472">Membrane</keyword>
<evidence type="ECO:0000256" key="1">
    <source>
        <dbReference type="SAM" id="Phobius"/>
    </source>
</evidence>
<organism evidence="2 3">
    <name type="scientific">Caerostris extrusa</name>
    <name type="common">Bark spider</name>
    <name type="synonym">Caerostris bankana</name>
    <dbReference type="NCBI Taxonomy" id="172846"/>
    <lineage>
        <taxon>Eukaryota</taxon>
        <taxon>Metazoa</taxon>
        <taxon>Ecdysozoa</taxon>
        <taxon>Arthropoda</taxon>
        <taxon>Chelicerata</taxon>
        <taxon>Arachnida</taxon>
        <taxon>Araneae</taxon>
        <taxon>Araneomorphae</taxon>
        <taxon>Entelegynae</taxon>
        <taxon>Araneoidea</taxon>
        <taxon>Araneidae</taxon>
        <taxon>Caerostris</taxon>
    </lineage>
</organism>
<evidence type="ECO:0000313" key="2">
    <source>
        <dbReference type="EMBL" id="GIY34641.1"/>
    </source>
</evidence>
<comment type="caution">
    <text evidence="2">The sequence shown here is derived from an EMBL/GenBank/DDBJ whole genome shotgun (WGS) entry which is preliminary data.</text>
</comment>
<keyword evidence="1" id="KW-0812">Transmembrane</keyword>
<sequence>MVCGEGQAYPGVTPMNSAHATRPHGNFTRTADHEVESNGETFCGDGQPGRKVDLFICFFFVVVVVFTLIEVQGALTLFTMKS</sequence>
<proteinExistence type="predicted"/>
<gene>
    <name evidence="2" type="ORF">CEXT_475861</name>
</gene>
<dbReference type="AlphaFoldDB" id="A0AAV4SN20"/>
<feature type="transmembrane region" description="Helical" evidence="1">
    <location>
        <begin position="54"/>
        <end position="78"/>
    </location>
</feature>